<gene>
    <name evidence="1" type="ORF">PPENT_87.1.T0150001</name>
</gene>
<sequence length="242" mass="28476">MSTKQLVYQGLDAVRSEFWQDKQIQHKDQVQYHQVEAKRGGSQAMRGGAEKGLPLMHQQKWVKVRFWTPEISTRQLPKTQKNLDRPKKETMLLGLRVRILACNKLSNQKGHMMQFTIFWKLSEFPNLALVRLPLHQNYFYPPTSTIRNNILKIIQIKNYKVILLIYPVSTINFITITIVSESLQIVISFLVKQSRYFDSKETIENKRLKLNCLKNVNCAYPKNNTMFYMYCTSQLLMQKEAL</sequence>
<reference evidence="1" key="1">
    <citation type="submission" date="2021-01" db="EMBL/GenBank/DDBJ databases">
        <authorList>
            <consortium name="Genoscope - CEA"/>
            <person name="William W."/>
        </authorList>
    </citation>
    <scope>NUCLEOTIDE SEQUENCE</scope>
</reference>
<dbReference type="AlphaFoldDB" id="A0A8S1SZZ1"/>
<evidence type="ECO:0000313" key="2">
    <source>
        <dbReference type="Proteomes" id="UP000689195"/>
    </source>
</evidence>
<keyword evidence="2" id="KW-1185">Reference proteome</keyword>
<dbReference type="Proteomes" id="UP000689195">
    <property type="component" value="Unassembled WGS sequence"/>
</dbReference>
<proteinExistence type="predicted"/>
<accession>A0A8S1SZZ1</accession>
<organism evidence="1 2">
    <name type="scientific">Paramecium pentaurelia</name>
    <dbReference type="NCBI Taxonomy" id="43138"/>
    <lineage>
        <taxon>Eukaryota</taxon>
        <taxon>Sar</taxon>
        <taxon>Alveolata</taxon>
        <taxon>Ciliophora</taxon>
        <taxon>Intramacronucleata</taxon>
        <taxon>Oligohymenophorea</taxon>
        <taxon>Peniculida</taxon>
        <taxon>Parameciidae</taxon>
        <taxon>Paramecium</taxon>
    </lineage>
</organism>
<dbReference type="EMBL" id="CAJJDO010000015">
    <property type="protein sequence ID" value="CAD8145800.1"/>
    <property type="molecule type" value="Genomic_DNA"/>
</dbReference>
<evidence type="ECO:0000313" key="1">
    <source>
        <dbReference type="EMBL" id="CAD8145800.1"/>
    </source>
</evidence>
<comment type="caution">
    <text evidence="1">The sequence shown here is derived from an EMBL/GenBank/DDBJ whole genome shotgun (WGS) entry which is preliminary data.</text>
</comment>
<name>A0A8S1SZZ1_9CILI</name>
<protein>
    <submittedName>
        <fullName evidence="1">Uncharacterized protein</fullName>
    </submittedName>
</protein>